<reference evidence="2" key="1">
    <citation type="submission" date="2015-07" db="EMBL/GenBank/DDBJ databases">
        <title>MeaNS - Measles Nucleotide Surveillance Program.</title>
        <authorList>
            <person name="Tran T."/>
            <person name="Druce J."/>
        </authorList>
    </citation>
    <scope>NUCLEOTIDE SEQUENCE</scope>
    <source>
        <strain evidence="2">UCB-OBI-ISO-001</strain>
        <tissue evidence="2">Gonad</tissue>
    </source>
</reference>
<gene>
    <name evidence="2" type="ORF">OCBIM_22003307mg</name>
</gene>
<evidence type="ECO:0000256" key="1">
    <source>
        <dbReference type="SAM" id="Phobius"/>
    </source>
</evidence>
<organism evidence="2">
    <name type="scientific">Octopus bimaculoides</name>
    <name type="common">California two-spotted octopus</name>
    <dbReference type="NCBI Taxonomy" id="37653"/>
    <lineage>
        <taxon>Eukaryota</taxon>
        <taxon>Metazoa</taxon>
        <taxon>Spiralia</taxon>
        <taxon>Lophotrochozoa</taxon>
        <taxon>Mollusca</taxon>
        <taxon>Cephalopoda</taxon>
        <taxon>Coleoidea</taxon>
        <taxon>Octopodiformes</taxon>
        <taxon>Octopoda</taxon>
        <taxon>Incirrata</taxon>
        <taxon>Octopodidae</taxon>
        <taxon>Octopus</taxon>
    </lineage>
</organism>
<proteinExistence type="predicted"/>
<dbReference type="EMBL" id="KQ417078">
    <property type="protein sequence ID" value="KOF93875.1"/>
    <property type="molecule type" value="Genomic_DNA"/>
</dbReference>
<keyword evidence="1" id="KW-0812">Transmembrane</keyword>
<name>A0A0L8HYJ3_OCTBM</name>
<sequence length="86" mass="10161">MTYEIPEHTKRQWENIEKRLSTLENLVLYQTTMPKCVEEILTKMNNVKNKVEVKTISSSIFFSPPLMTSPMIYYFHCAVILIYSIL</sequence>
<feature type="transmembrane region" description="Helical" evidence="1">
    <location>
        <begin position="67"/>
        <end position="85"/>
    </location>
</feature>
<keyword evidence="1" id="KW-1133">Transmembrane helix</keyword>
<dbReference type="AlphaFoldDB" id="A0A0L8HYJ3"/>
<keyword evidence="1" id="KW-0472">Membrane</keyword>
<evidence type="ECO:0000313" key="2">
    <source>
        <dbReference type="EMBL" id="KOF93875.1"/>
    </source>
</evidence>
<accession>A0A0L8HYJ3</accession>
<protein>
    <submittedName>
        <fullName evidence="2">Uncharacterized protein</fullName>
    </submittedName>
</protein>